<proteinExistence type="predicted"/>
<comment type="caution">
    <text evidence="2">The sequence shown here is derived from an EMBL/GenBank/DDBJ whole genome shotgun (WGS) entry which is preliminary data.</text>
</comment>
<dbReference type="Proteomes" id="UP001600894">
    <property type="component" value="Unassembled WGS sequence"/>
</dbReference>
<organism evidence="2 3">
    <name type="scientific">Enterocloster alcoholdehydrogenati</name>
    <dbReference type="NCBI Taxonomy" id="2547410"/>
    <lineage>
        <taxon>Bacteria</taxon>
        <taxon>Bacillati</taxon>
        <taxon>Bacillota</taxon>
        <taxon>Clostridia</taxon>
        <taxon>Lachnospirales</taxon>
        <taxon>Lachnospiraceae</taxon>
        <taxon>Enterocloster</taxon>
    </lineage>
</organism>
<feature type="domain" description="Transposase IS30-like HTH" evidence="1">
    <location>
        <begin position="9"/>
        <end position="48"/>
    </location>
</feature>
<keyword evidence="3" id="KW-1185">Reference proteome</keyword>
<evidence type="ECO:0000259" key="1">
    <source>
        <dbReference type="Pfam" id="PF13936"/>
    </source>
</evidence>
<gene>
    <name evidence="2" type="ORF">F130042H8_34420</name>
</gene>
<dbReference type="InterPro" id="IPR025246">
    <property type="entry name" value="IS30-like_HTH"/>
</dbReference>
<evidence type="ECO:0000313" key="2">
    <source>
        <dbReference type="EMBL" id="GAA6270382.1"/>
    </source>
</evidence>
<dbReference type="Pfam" id="PF13936">
    <property type="entry name" value="HTH_38"/>
    <property type="match status" value="1"/>
</dbReference>
<protein>
    <recommendedName>
        <fullName evidence="1">Transposase IS30-like HTH domain-containing protein</fullName>
    </recommendedName>
</protein>
<accession>A0ABQ0B286</accession>
<reference evidence="2 3" key="1">
    <citation type="submission" date="2024-04" db="EMBL/GenBank/DDBJ databases">
        <title>Defined microbial consortia suppress multidrug-resistant proinflammatory Enterobacteriaceae via ecological control.</title>
        <authorList>
            <person name="Furuichi M."/>
            <person name="Kawaguchi T."/>
            <person name="Pust M."/>
            <person name="Yasuma K."/>
            <person name="Plichta D."/>
            <person name="Hasegawa N."/>
            <person name="Ohya T."/>
            <person name="Bhattarai S."/>
            <person name="Sasajima S."/>
            <person name="Aoto Y."/>
            <person name="Tuganbaev T."/>
            <person name="Yaginuma M."/>
            <person name="Ueda M."/>
            <person name="Okahashi N."/>
            <person name="Amafuji K."/>
            <person name="Kiridooshi Y."/>
            <person name="Sugita K."/>
            <person name="Strazar M."/>
            <person name="Skelly A."/>
            <person name="Suda W."/>
            <person name="Hattori M."/>
            <person name="Nakamoto N."/>
            <person name="Caballero S."/>
            <person name="Norman J."/>
            <person name="Olle B."/>
            <person name="Tanoue T."/>
            <person name="Arita M."/>
            <person name="Bucci V."/>
            <person name="Atarashi K."/>
            <person name="Xavier R."/>
            <person name="Honda K."/>
        </authorList>
    </citation>
    <scope>NUCLEOTIDE SEQUENCE [LARGE SCALE GENOMIC DNA]</scope>
    <source>
        <strain evidence="3">f13</strain>
    </source>
</reference>
<sequence length="169" mass="19936">MSDLIPWNNKRLTLSNRFYIEENLYNGKSFRKISRYLCKDLSAISKEVLWLQIINTWNRGSFNNPYNFCIHCFVCNGCSKPRNKFMIRNKYDYNANAAQRLYEELRTSSREGISLTRKELHLIDRIVTPLISQGQSPHMILTRFPELNQSIITHYSYIAGKSCSVEIWI</sequence>
<evidence type="ECO:0000313" key="3">
    <source>
        <dbReference type="Proteomes" id="UP001600894"/>
    </source>
</evidence>
<dbReference type="EMBL" id="BAABXL010000001">
    <property type="protein sequence ID" value="GAA6270382.1"/>
    <property type="molecule type" value="Genomic_DNA"/>
</dbReference>
<name>A0ABQ0B286_9FIRM</name>